<keyword evidence="3 6" id="KW-0812">Transmembrane</keyword>
<comment type="caution">
    <text evidence="8">The sequence shown here is derived from an EMBL/GenBank/DDBJ whole genome shotgun (WGS) entry which is preliminary data.</text>
</comment>
<feature type="domain" description="MrpA C-terminal/MbhD" evidence="7">
    <location>
        <begin position="13"/>
        <end position="77"/>
    </location>
</feature>
<evidence type="ECO:0000256" key="2">
    <source>
        <dbReference type="ARBA" id="ARBA00022475"/>
    </source>
</evidence>
<protein>
    <submittedName>
        <fullName evidence="8">DUF4040 domain-containing protein</fullName>
    </submittedName>
</protein>
<dbReference type="GO" id="GO:0005886">
    <property type="term" value="C:plasma membrane"/>
    <property type="evidence" value="ECO:0007669"/>
    <property type="project" value="UniProtKB-SubCell"/>
</dbReference>
<comment type="subcellular location">
    <subcellularLocation>
        <location evidence="1">Cell membrane</location>
        <topology evidence="1">Multi-pass membrane protein</topology>
    </subcellularLocation>
</comment>
<dbReference type="AlphaFoldDB" id="A0A8J8BAI0"/>
<keyword evidence="5 6" id="KW-0472">Membrane</keyword>
<feature type="transmembrane region" description="Helical" evidence="6">
    <location>
        <begin position="6"/>
        <end position="23"/>
    </location>
</feature>
<dbReference type="InterPro" id="IPR025383">
    <property type="entry name" value="MrpA_C/MbhD"/>
</dbReference>
<evidence type="ECO:0000313" key="8">
    <source>
        <dbReference type="EMBL" id="MBS2961420.1"/>
    </source>
</evidence>
<proteinExistence type="predicted"/>
<evidence type="ECO:0000256" key="6">
    <source>
        <dbReference type="SAM" id="Phobius"/>
    </source>
</evidence>
<gene>
    <name evidence="8" type="ORF">KGA66_00080</name>
</gene>
<dbReference type="EMBL" id="JAGSXH010000001">
    <property type="protein sequence ID" value="MBS2961420.1"/>
    <property type="molecule type" value="Genomic_DNA"/>
</dbReference>
<evidence type="ECO:0000256" key="5">
    <source>
        <dbReference type="ARBA" id="ARBA00023136"/>
    </source>
</evidence>
<feature type="transmembrane region" description="Helical" evidence="6">
    <location>
        <begin position="55"/>
        <end position="73"/>
    </location>
</feature>
<keyword evidence="9" id="KW-1185">Reference proteome</keyword>
<evidence type="ECO:0000256" key="3">
    <source>
        <dbReference type="ARBA" id="ARBA00022692"/>
    </source>
</evidence>
<name>A0A8J8BAI0_9ACTN</name>
<evidence type="ECO:0000259" key="7">
    <source>
        <dbReference type="Pfam" id="PF13244"/>
    </source>
</evidence>
<keyword evidence="4 6" id="KW-1133">Transmembrane helix</keyword>
<keyword evidence="2" id="KW-1003">Cell membrane</keyword>
<sequence length="98" mass="10258">MTLFWTLDYLVLALIVIGTVLVVRLRNLNGAVMALSAVGTMLSLIFVVLGAPDDAHSEVVVGAIALPVLYLVAIGKARTDVAGGGEMQEEGESHHDGD</sequence>
<feature type="transmembrane region" description="Helical" evidence="6">
    <location>
        <begin position="30"/>
        <end position="49"/>
    </location>
</feature>
<evidence type="ECO:0000256" key="4">
    <source>
        <dbReference type="ARBA" id="ARBA00022989"/>
    </source>
</evidence>
<dbReference type="Pfam" id="PF13244">
    <property type="entry name" value="MbhD"/>
    <property type="match status" value="1"/>
</dbReference>
<dbReference type="RefSeq" id="WP_211463102.1">
    <property type="nucleotide sequence ID" value="NZ_JAGSXH010000001.1"/>
</dbReference>
<organism evidence="8 9">
    <name type="scientific">Actinocrinis puniceicyclus</name>
    <dbReference type="NCBI Taxonomy" id="977794"/>
    <lineage>
        <taxon>Bacteria</taxon>
        <taxon>Bacillati</taxon>
        <taxon>Actinomycetota</taxon>
        <taxon>Actinomycetes</taxon>
        <taxon>Catenulisporales</taxon>
        <taxon>Actinospicaceae</taxon>
        <taxon>Actinocrinis</taxon>
    </lineage>
</organism>
<dbReference type="Proteomes" id="UP000677913">
    <property type="component" value="Unassembled WGS sequence"/>
</dbReference>
<dbReference type="Gene3D" id="1.20.120.1200">
    <property type="entry name" value="NADH-ubiquinone/plastoquinone oxidoreductase chain 6, subunit NuoJ"/>
    <property type="match status" value="1"/>
</dbReference>
<evidence type="ECO:0000313" key="9">
    <source>
        <dbReference type="Proteomes" id="UP000677913"/>
    </source>
</evidence>
<accession>A0A8J8BAI0</accession>
<dbReference type="InterPro" id="IPR042106">
    <property type="entry name" value="Nuo/plastoQ_OxRdtase_6_NuoJ"/>
</dbReference>
<evidence type="ECO:0000256" key="1">
    <source>
        <dbReference type="ARBA" id="ARBA00004651"/>
    </source>
</evidence>
<reference evidence="8" key="1">
    <citation type="submission" date="2021-04" db="EMBL/GenBank/DDBJ databases">
        <title>Genome based classification of Actinospica acidithermotolerans sp. nov., an actinobacterium isolated from an Indonesian hot spring.</title>
        <authorList>
            <person name="Kusuma A.B."/>
            <person name="Putra K.E."/>
            <person name="Nafisah S."/>
            <person name="Loh J."/>
            <person name="Nouioui I."/>
            <person name="Goodfellow M."/>
        </authorList>
    </citation>
    <scope>NUCLEOTIDE SEQUENCE</scope>
    <source>
        <strain evidence="8">DSM 45618</strain>
    </source>
</reference>